<evidence type="ECO:0000313" key="1">
    <source>
        <dbReference type="EMBL" id="RGS43575.1"/>
    </source>
</evidence>
<dbReference type="EMBL" id="QRVK01000006">
    <property type="protein sequence ID" value="RGS43575.1"/>
    <property type="molecule type" value="Genomic_DNA"/>
</dbReference>
<dbReference type="Proteomes" id="UP000283295">
    <property type="component" value="Unassembled WGS sequence"/>
</dbReference>
<evidence type="ECO:0000313" key="2">
    <source>
        <dbReference type="Proteomes" id="UP000283295"/>
    </source>
</evidence>
<name>A0A412ITZ8_9FIRM</name>
<dbReference type="AlphaFoldDB" id="A0A412ITZ8"/>
<gene>
    <name evidence="1" type="ORF">DWX94_04335</name>
</gene>
<protein>
    <submittedName>
        <fullName evidence="1">Uncharacterized protein</fullName>
    </submittedName>
</protein>
<reference evidence="1 2" key="1">
    <citation type="submission" date="2018-08" db="EMBL/GenBank/DDBJ databases">
        <title>A genome reference for cultivated species of the human gut microbiota.</title>
        <authorList>
            <person name="Zou Y."/>
            <person name="Xue W."/>
            <person name="Luo G."/>
        </authorList>
    </citation>
    <scope>NUCLEOTIDE SEQUENCE [LARGE SCALE GENOMIC DNA]</scope>
    <source>
        <strain evidence="1 2">AF22-21</strain>
    </source>
</reference>
<accession>A0A412ITZ8</accession>
<comment type="caution">
    <text evidence="1">The sequence shown here is derived from an EMBL/GenBank/DDBJ whole genome shotgun (WGS) entry which is preliminary data.</text>
</comment>
<organism evidence="1 2">
    <name type="scientific">Coprococcus eutactus</name>
    <dbReference type="NCBI Taxonomy" id="33043"/>
    <lineage>
        <taxon>Bacteria</taxon>
        <taxon>Bacillati</taxon>
        <taxon>Bacillota</taxon>
        <taxon>Clostridia</taxon>
        <taxon>Lachnospirales</taxon>
        <taxon>Lachnospiraceae</taxon>
        <taxon>Coprococcus</taxon>
    </lineage>
</organism>
<dbReference type="OrthoDB" id="1821880at2"/>
<sequence length="93" mass="10709">MGTWYGYCWDRFLVTLENGIQFTVKICDSKGDRRYHTYAGVGKSVIEFIHADGYLPEEAHFTGNYGYFDWSGLNLTANIECIQMINYGDPISY</sequence>
<proteinExistence type="predicted"/>